<dbReference type="eggNOG" id="ENOG502Z9DX">
    <property type="taxonomic scope" value="Bacteria"/>
</dbReference>
<dbReference type="AlphaFoldDB" id="R4KAA7"/>
<dbReference type="RefSeq" id="WP_006523431.1">
    <property type="nucleotide sequence ID" value="NC_021184.1"/>
</dbReference>
<evidence type="ECO:0000313" key="3">
    <source>
        <dbReference type="Proteomes" id="UP000013520"/>
    </source>
</evidence>
<dbReference type="HOGENOM" id="CLU_033146_0_0_9"/>
<feature type="region of interest" description="Disordered" evidence="1">
    <location>
        <begin position="582"/>
        <end position="601"/>
    </location>
</feature>
<dbReference type="EMBL" id="CP003273">
    <property type="protein sequence ID" value="AGL00108.1"/>
    <property type="molecule type" value="Genomic_DNA"/>
</dbReference>
<dbReference type="STRING" id="767817.Desgi_0543"/>
<dbReference type="KEGG" id="dgi:Desgi_0543"/>
<evidence type="ECO:0000256" key="1">
    <source>
        <dbReference type="SAM" id="MobiDB-lite"/>
    </source>
</evidence>
<name>R4KAA7_9FIRM</name>
<accession>R4KAA7</accession>
<organism evidence="2 3">
    <name type="scientific">Desulfoscipio gibsoniae DSM 7213</name>
    <dbReference type="NCBI Taxonomy" id="767817"/>
    <lineage>
        <taxon>Bacteria</taxon>
        <taxon>Bacillati</taxon>
        <taxon>Bacillota</taxon>
        <taxon>Clostridia</taxon>
        <taxon>Eubacteriales</taxon>
        <taxon>Desulfallaceae</taxon>
        <taxon>Desulfoscipio</taxon>
    </lineage>
</organism>
<dbReference type="OrthoDB" id="1397020at2"/>
<evidence type="ECO:0000313" key="2">
    <source>
        <dbReference type="EMBL" id="AGL00108.1"/>
    </source>
</evidence>
<dbReference type="Proteomes" id="UP000013520">
    <property type="component" value="Chromosome"/>
</dbReference>
<proteinExistence type="predicted"/>
<gene>
    <name evidence="2" type="ORF">Desgi_0543</name>
</gene>
<reference evidence="2 3" key="1">
    <citation type="submission" date="2012-01" db="EMBL/GenBank/DDBJ databases">
        <title>Complete sequence of Desulfotomaculum gibsoniae DSM 7213.</title>
        <authorList>
            <consortium name="US DOE Joint Genome Institute"/>
            <person name="Lucas S."/>
            <person name="Han J."/>
            <person name="Lapidus A."/>
            <person name="Cheng J.-F."/>
            <person name="Goodwin L."/>
            <person name="Pitluck S."/>
            <person name="Peters L."/>
            <person name="Ovchinnikova G."/>
            <person name="Teshima H."/>
            <person name="Detter J.C."/>
            <person name="Han C."/>
            <person name="Tapia R."/>
            <person name="Land M."/>
            <person name="Hauser L."/>
            <person name="Kyrpides N."/>
            <person name="Ivanova N."/>
            <person name="Pagani I."/>
            <person name="Parshina S."/>
            <person name="Plugge C."/>
            <person name="Muyzer G."/>
            <person name="Kuever J."/>
            <person name="Ivanova A."/>
            <person name="Nazina T."/>
            <person name="Klenk H.-P."/>
            <person name="Brambilla E."/>
            <person name="Spring S."/>
            <person name="Stams A.F."/>
            <person name="Woyke T."/>
        </authorList>
    </citation>
    <scope>NUCLEOTIDE SEQUENCE [LARGE SCALE GENOMIC DNA]</scope>
    <source>
        <strain evidence="2 3">DSM 7213</strain>
    </source>
</reference>
<protein>
    <submittedName>
        <fullName evidence="2">Uncharacterized protein</fullName>
    </submittedName>
</protein>
<keyword evidence="3" id="KW-1185">Reference proteome</keyword>
<sequence length="601" mass="69710">MLKELLNEFTSHQTQYPEFDVDTMVVQNYRLKPGLYIRLNEYGGMDEFYVTKKMVWPENDPLLEWFKQADFASSLIEMNKPVDPKKKIHSNNLFTLFCKHDTFGVGGVQSELREHIDRYFKALLGVRDKESAEILKTAGYEPLQAETIEKSKTRFLSSLETVGEMINQHNIKDNYYIKLFLDAKLNDYIYESGRYLLPKIFNSNSYNIKSNDQVLGLSNVNMGMNAKKPYLEHKTTAFKVPYRITAEEGVLLRKLFLWLNGQEREGKSLYTGYFPIGKHDHPGLFAVAGEMKVRRSAVYVHLDRGMDLTVDDYDFLPSFKDRMDKPVVFENYLDVSNYPGGTLNMLSAVEVHINTYLYGGQLVRNYYVEKIQVTDKLPKVLVDQIMLTREALHSWLRKGNDYPMQNCVDKATMGVLLARLQNLGYISALAYALNVRLALLNYFREGENDMGYAIEEAYIALKEKVTKTDSKKEHVACQSAMEFYLAMGQLLYYYFSRSKAQKLHYDVLWRGIASAKSVEDVKREHRKHFQKYAYDIDIDYSRFNNMLSIVSSYEPEEEEPINLDALFYGFAANSIIYYKDKDKDTKGNENNKEAAENEKGK</sequence>